<dbReference type="InterPro" id="IPR006691">
    <property type="entry name" value="GyrA/parC_rep"/>
</dbReference>
<dbReference type="InterPro" id="IPR035516">
    <property type="entry name" value="Gyrase/topoIV_suA_C"/>
</dbReference>
<dbReference type="InterPro" id="IPR050220">
    <property type="entry name" value="Type_II_DNA_Topoisomerases"/>
</dbReference>
<gene>
    <name evidence="8 12" type="primary">gyrA</name>
    <name evidence="12" type="ORF">FOB44_03895</name>
</gene>
<evidence type="ECO:0000313" key="13">
    <source>
        <dbReference type="Proteomes" id="UP000501570"/>
    </source>
</evidence>
<dbReference type="CDD" id="cd00187">
    <property type="entry name" value="TOP4c"/>
    <property type="match status" value="1"/>
</dbReference>
<evidence type="ECO:0000256" key="6">
    <source>
        <dbReference type="ARBA" id="ARBA00023125"/>
    </source>
</evidence>
<feature type="compositionally biased region" description="Acidic residues" evidence="10">
    <location>
        <begin position="818"/>
        <end position="831"/>
    </location>
</feature>
<feature type="domain" description="Topo IIA-type catalytic" evidence="11">
    <location>
        <begin position="34"/>
        <end position="500"/>
    </location>
</feature>
<dbReference type="InterPro" id="IPR002205">
    <property type="entry name" value="Topo_IIA_dom_A"/>
</dbReference>
<dbReference type="NCBIfam" id="TIGR01063">
    <property type="entry name" value="gyrA"/>
    <property type="match status" value="1"/>
</dbReference>
<evidence type="ECO:0000313" key="12">
    <source>
        <dbReference type="EMBL" id="QIY89850.1"/>
    </source>
</evidence>
<comment type="function">
    <text evidence="8">A type II topoisomerase that negatively supercoils closed circular double-stranded (ds) DNA in an ATP-dependent manner to modulate DNA topology and maintain chromosomes in an underwound state. Negative supercoiling favors strand separation, and DNA replication, transcription, recombination and repair, all of which involve strand separation. Also able to catalyze the interconversion of other topological isomers of dsDNA rings, including catenanes and knotted rings. Type II topoisomerases break and join 2 DNA strands simultaneously in an ATP-dependent manner.</text>
</comment>
<dbReference type="Gene3D" id="1.10.268.10">
    <property type="entry name" value="Topoisomerase, domain 3"/>
    <property type="match status" value="1"/>
</dbReference>
<dbReference type="InterPro" id="IPR005743">
    <property type="entry name" value="GyrA"/>
</dbReference>
<dbReference type="EMBL" id="CP050995">
    <property type="protein sequence ID" value="QIY89850.1"/>
    <property type="molecule type" value="Genomic_DNA"/>
</dbReference>
<dbReference type="InterPro" id="IPR013758">
    <property type="entry name" value="Topo_IIA_A/C_ab"/>
</dbReference>
<dbReference type="Gene3D" id="2.120.10.90">
    <property type="entry name" value="DNA gyrase/topoisomerase IV, subunit A, C-terminal"/>
    <property type="match status" value="1"/>
</dbReference>
<keyword evidence="6 8" id="KW-0238">DNA-binding</keyword>
<comment type="caution">
    <text evidence="8">Lacks conserved residue(s) required for the propagation of feature annotation.</text>
</comment>
<evidence type="ECO:0000256" key="5">
    <source>
        <dbReference type="ARBA" id="ARBA00023029"/>
    </source>
</evidence>
<comment type="subcellular location">
    <subcellularLocation>
        <location evidence="8">Cytoplasm</location>
    </subcellularLocation>
</comment>
<feature type="active site" description="O-(5'-phospho-DNA)-tyrosine intermediate" evidence="8 9">
    <location>
        <position position="122"/>
    </location>
</feature>
<reference evidence="12 13" key="1">
    <citation type="submission" date="2019-09" db="EMBL/GenBank/DDBJ databases">
        <title>FDA dAtabase for Regulatory Grade micrObial Sequences (FDA-ARGOS): Supporting development and validation of Infectious Disease Dx tests.</title>
        <authorList>
            <person name="Sciortino C."/>
            <person name="Tallon L."/>
            <person name="Sadzewicz L."/>
            <person name="Vavikolanu K."/>
            <person name="Mehta A."/>
            <person name="Aluvathingal J."/>
            <person name="Nadendla S."/>
            <person name="Nandy P."/>
            <person name="Geyer C."/>
            <person name="Yan Y."/>
            <person name="Sichtig H."/>
        </authorList>
    </citation>
    <scope>NUCLEOTIDE SEQUENCE [LARGE SCALE GENOMIC DNA]</scope>
    <source>
        <strain evidence="12 13">FDAARGOS_636</strain>
    </source>
</reference>
<comment type="subunit">
    <text evidence="8">Heterotetramer, composed of two GyrA and two GyrB chains. In the heterotetramer, GyrA contains the active site tyrosine that forms a transient covalent intermediate with DNA, while GyrB binds cofactors and catalyzes ATP hydrolysis.</text>
</comment>
<evidence type="ECO:0000256" key="3">
    <source>
        <dbReference type="ARBA" id="ARBA00022741"/>
    </source>
</evidence>
<evidence type="ECO:0000256" key="1">
    <source>
        <dbReference type="ARBA" id="ARBA00000185"/>
    </source>
</evidence>
<feature type="compositionally biased region" description="Acidic residues" evidence="10">
    <location>
        <begin position="852"/>
        <end position="864"/>
    </location>
</feature>
<keyword evidence="5 8" id="KW-0799">Topoisomerase</keyword>
<comment type="similarity">
    <text evidence="2 8">Belongs to the type II topoisomerase GyrA/ParC subunit family.</text>
</comment>
<evidence type="ECO:0000256" key="4">
    <source>
        <dbReference type="ARBA" id="ARBA00022840"/>
    </source>
</evidence>
<evidence type="ECO:0000256" key="9">
    <source>
        <dbReference type="PROSITE-ProRule" id="PRU01384"/>
    </source>
</evidence>
<proteinExistence type="inferred from homology"/>
<evidence type="ECO:0000259" key="11">
    <source>
        <dbReference type="PROSITE" id="PS52040"/>
    </source>
</evidence>
<dbReference type="Gene3D" id="3.30.1360.40">
    <property type="match status" value="1"/>
</dbReference>
<comment type="miscellaneous">
    <text evidence="8">Few gyrases are as efficient as E.coli at forming negative supercoils. Not all organisms have 2 type II topoisomerases; in organisms with a single type II topoisomerase this enzyme also has to decatenate newly replicated chromosomes.</text>
</comment>
<dbReference type="Pfam" id="PF03989">
    <property type="entry name" value="DNA_gyraseA_C"/>
    <property type="match status" value="6"/>
</dbReference>
<sequence>MQKEGERLIPINIVDEMKSSYIDYSMSVIVSRALPDVRDGLKPVHRRVLYGMYGLGVFSNRKYLKSARIVGDVLGKYHPHGDSSVYDAMVRMAQEWSLRYPQVDGQGNFGSMDGDPPAAMRYTEARLKKISDEVLSDLDKETVDFQNNFDDSLQEPTVMPTKIPNLLVNGASGIAVGMATNMAPHNLSESVDAICAYIDNKDITIDELMQHIIAPDFPTGGIIYGYDGVRDAFHTGRGRVVLRAKVNFEEIGNRNAIIVTEVPYQVNKAEMIARTAELVKDEKIPGIHEIRDESDRKGLRVVYELKNDAIPNVVLNLLYKYTALQTSFSVNNIALVHGRPEQLNLKDIIHHFVEHRHEVIVRRTQFELKKAKERAHILEGFMKVIGTQDALDKAISIIRHSANPQAAKEGLIEAFELSEIQAQAILDLRLARLTGMELDKIRDEYDAIMKEIANLEDILANEPRRFQIIKDELIEIKEKYGDERRTEIDYSGGEMSIEDIIPNESVVLTISHAGYIKRTSLSEYKIQSRGGVGNKAATTRDSDFLEYIVSATNHQYMLFFTEKGRCYWLRVFEIPEGSKTAKGRAVQNLINIEPDDKIKAYIRTNNLKDSEYVNQMSVVMVTKNGTIKKTSLEAYSRPRVNGVNAIEIRDNDQLLGAYLTNGSSQIMIATKNGKCIRFPEEKVREVGRGSIGVRGILLEDGDEAIGMIVVNDVENETVLVVSEKGYGKRTAVEDYRITNRGGKGVITLNITEKTGNLIAIQNVTDEDGLMIINKSGVAIRMGMDEMRVMGRNTQGVRVINLKKNDEIAAIAKVAMDKDVEDEEMEAEENEEGTGTLFDNLEDGNIAPQAENDPAEDEENSDSEE</sequence>
<dbReference type="PANTHER" id="PTHR43493">
    <property type="entry name" value="DNA GYRASE/TOPOISOMERASE SUBUNIT A"/>
    <property type="match status" value="1"/>
</dbReference>
<name>A0ABX6KMH5_CHRGL</name>
<keyword evidence="7 8" id="KW-0413">Isomerase</keyword>
<dbReference type="EC" id="5.6.2.2" evidence="8"/>
<dbReference type="SUPFAM" id="SSF101904">
    <property type="entry name" value="GyrA/ParC C-terminal domain-like"/>
    <property type="match status" value="1"/>
</dbReference>
<comment type="catalytic activity">
    <reaction evidence="1 8 9">
        <text>ATP-dependent breakage, passage and rejoining of double-stranded DNA.</text>
        <dbReference type="EC" id="5.6.2.2"/>
    </reaction>
</comment>
<dbReference type="NCBIfam" id="NF004043">
    <property type="entry name" value="PRK05560.1"/>
    <property type="match status" value="1"/>
</dbReference>
<keyword evidence="3 8" id="KW-0547">Nucleotide-binding</keyword>
<keyword evidence="13" id="KW-1185">Reference proteome</keyword>
<protein>
    <recommendedName>
        <fullName evidence="8">DNA gyrase subunit A</fullName>
        <ecNumber evidence="8">5.6.2.2</ecNumber>
    </recommendedName>
</protein>
<dbReference type="Gene3D" id="3.90.199.10">
    <property type="entry name" value="Topoisomerase II, domain 5"/>
    <property type="match status" value="1"/>
</dbReference>
<dbReference type="RefSeq" id="WP_168237701.1">
    <property type="nucleotide sequence ID" value="NZ_CP050995.1"/>
</dbReference>
<accession>A0ABX6KMH5</accession>
<evidence type="ECO:0000256" key="2">
    <source>
        <dbReference type="ARBA" id="ARBA00008263"/>
    </source>
</evidence>
<dbReference type="PANTHER" id="PTHR43493:SF5">
    <property type="entry name" value="DNA GYRASE SUBUNIT A, CHLOROPLASTIC_MITOCHONDRIAL"/>
    <property type="match status" value="1"/>
</dbReference>
<dbReference type="HAMAP" id="MF_01897">
    <property type="entry name" value="GyrA"/>
    <property type="match status" value="1"/>
</dbReference>
<keyword evidence="8" id="KW-0963">Cytoplasm</keyword>
<evidence type="ECO:0000256" key="8">
    <source>
        <dbReference type="HAMAP-Rule" id="MF_01897"/>
    </source>
</evidence>
<dbReference type="InterPro" id="IPR013760">
    <property type="entry name" value="Topo_IIA-like_dom_sf"/>
</dbReference>
<evidence type="ECO:0000256" key="10">
    <source>
        <dbReference type="SAM" id="MobiDB-lite"/>
    </source>
</evidence>
<dbReference type="InterPro" id="IPR013757">
    <property type="entry name" value="Topo_IIA_A_a_sf"/>
</dbReference>
<dbReference type="SUPFAM" id="SSF56719">
    <property type="entry name" value="Type II DNA topoisomerase"/>
    <property type="match status" value="1"/>
</dbReference>
<feature type="region of interest" description="Disordered" evidence="10">
    <location>
        <begin position="818"/>
        <end position="864"/>
    </location>
</feature>
<organism evidence="12 13">
    <name type="scientific">Chryseobacterium gallinarum</name>
    <dbReference type="NCBI Taxonomy" id="1324352"/>
    <lineage>
        <taxon>Bacteria</taxon>
        <taxon>Pseudomonadati</taxon>
        <taxon>Bacteroidota</taxon>
        <taxon>Flavobacteriia</taxon>
        <taxon>Flavobacteriales</taxon>
        <taxon>Weeksellaceae</taxon>
        <taxon>Chryseobacterium group</taxon>
        <taxon>Chryseobacterium</taxon>
    </lineage>
</organism>
<dbReference type="Proteomes" id="UP000501570">
    <property type="component" value="Chromosome"/>
</dbReference>
<evidence type="ECO:0000256" key="7">
    <source>
        <dbReference type="ARBA" id="ARBA00023235"/>
    </source>
</evidence>
<dbReference type="NCBIfam" id="NF004044">
    <property type="entry name" value="PRK05561.1"/>
    <property type="match status" value="1"/>
</dbReference>
<dbReference type="Pfam" id="PF00521">
    <property type="entry name" value="DNA_topoisoIV"/>
    <property type="match status" value="1"/>
</dbReference>
<keyword evidence="4 8" id="KW-0067">ATP-binding</keyword>
<dbReference type="PROSITE" id="PS52040">
    <property type="entry name" value="TOPO_IIA"/>
    <property type="match status" value="1"/>
</dbReference>
<dbReference type="SMART" id="SM00434">
    <property type="entry name" value="TOP4c"/>
    <property type="match status" value="1"/>
</dbReference>